<sequence length="138" mass="15123">MFSKTLTAVLTLSMFAFAAGPFVLNTPYVFGILVPEPLLTILFRLYSLDRILDGRTGEDIKQFAGLSGQPESFTWSTNIAAGTEVTLSILDEERDTAETAPFIIRHGRKCPSTPAYEGSCTHWDWDAALSGNNCTVVE</sequence>
<name>A0A1M2VAQ1_TRAPU</name>
<dbReference type="Proteomes" id="UP000184267">
    <property type="component" value="Unassembled WGS sequence"/>
</dbReference>
<gene>
    <name evidence="1" type="ORF">TRAPUB_4672</name>
</gene>
<organism evidence="1 2">
    <name type="scientific">Trametes pubescens</name>
    <name type="common">White-rot fungus</name>
    <dbReference type="NCBI Taxonomy" id="154538"/>
    <lineage>
        <taxon>Eukaryota</taxon>
        <taxon>Fungi</taxon>
        <taxon>Dikarya</taxon>
        <taxon>Basidiomycota</taxon>
        <taxon>Agaricomycotina</taxon>
        <taxon>Agaricomycetes</taxon>
        <taxon>Polyporales</taxon>
        <taxon>Polyporaceae</taxon>
        <taxon>Trametes</taxon>
    </lineage>
</organism>
<evidence type="ECO:0000313" key="1">
    <source>
        <dbReference type="EMBL" id="OJT04607.1"/>
    </source>
</evidence>
<evidence type="ECO:0000313" key="2">
    <source>
        <dbReference type="Proteomes" id="UP000184267"/>
    </source>
</evidence>
<keyword evidence="2" id="KW-1185">Reference proteome</keyword>
<dbReference type="AlphaFoldDB" id="A0A1M2VAQ1"/>
<reference evidence="1 2" key="1">
    <citation type="submission" date="2016-10" db="EMBL/GenBank/DDBJ databases">
        <title>Genome sequence of the basidiomycete white-rot fungus Trametes pubescens.</title>
        <authorList>
            <person name="Makela M.R."/>
            <person name="Granchi Z."/>
            <person name="Peng M."/>
            <person name="De Vries R.P."/>
            <person name="Grigoriev I."/>
            <person name="Riley R."/>
            <person name="Hilden K."/>
        </authorList>
    </citation>
    <scope>NUCLEOTIDE SEQUENCE [LARGE SCALE GENOMIC DNA]</scope>
    <source>
        <strain evidence="1 2">FBCC735</strain>
    </source>
</reference>
<accession>A0A1M2VAQ1</accession>
<protein>
    <submittedName>
        <fullName evidence="1">Uncharacterized protein</fullName>
    </submittedName>
</protein>
<proteinExistence type="predicted"/>
<dbReference type="OrthoDB" id="2752779at2759"/>
<dbReference type="EMBL" id="MNAD01001529">
    <property type="protein sequence ID" value="OJT04607.1"/>
    <property type="molecule type" value="Genomic_DNA"/>
</dbReference>
<comment type="caution">
    <text evidence="1">The sequence shown here is derived from an EMBL/GenBank/DDBJ whole genome shotgun (WGS) entry which is preliminary data.</text>
</comment>